<dbReference type="RefSeq" id="WP_210682897.1">
    <property type="nucleotide sequence ID" value="NZ_JAGMWN010000007.1"/>
</dbReference>
<evidence type="ECO:0000313" key="3">
    <source>
        <dbReference type="Proteomes" id="UP000672602"/>
    </source>
</evidence>
<reference evidence="2" key="1">
    <citation type="submission" date="2021-04" db="EMBL/GenBank/DDBJ databases">
        <authorList>
            <person name="Zhang D.-C."/>
        </authorList>
    </citation>
    <scope>NUCLEOTIDE SEQUENCE</scope>
    <source>
        <strain evidence="2">CGMCC 1.15697</strain>
    </source>
</reference>
<dbReference type="EMBL" id="JAGMWN010000007">
    <property type="protein sequence ID" value="MBP5858305.1"/>
    <property type="molecule type" value="Genomic_DNA"/>
</dbReference>
<comment type="caution">
    <text evidence="2">The sequence shown here is derived from an EMBL/GenBank/DDBJ whole genome shotgun (WGS) entry which is preliminary data.</text>
</comment>
<feature type="region of interest" description="Disordered" evidence="1">
    <location>
        <begin position="65"/>
        <end position="84"/>
    </location>
</feature>
<dbReference type="InterPro" id="IPR010710">
    <property type="entry name" value="DUF1289"/>
</dbReference>
<evidence type="ECO:0000256" key="1">
    <source>
        <dbReference type="SAM" id="MobiDB-lite"/>
    </source>
</evidence>
<dbReference type="PANTHER" id="PTHR35175">
    <property type="entry name" value="DUF1289 DOMAIN-CONTAINING PROTEIN"/>
    <property type="match status" value="1"/>
</dbReference>
<proteinExistence type="predicted"/>
<organism evidence="2 3">
    <name type="scientific">Marivibrio halodurans</name>
    <dbReference type="NCBI Taxonomy" id="2039722"/>
    <lineage>
        <taxon>Bacteria</taxon>
        <taxon>Pseudomonadati</taxon>
        <taxon>Pseudomonadota</taxon>
        <taxon>Alphaproteobacteria</taxon>
        <taxon>Rhodospirillales</taxon>
        <taxon>Rhodospirillaceae</taxon>
        <taxon>Marivibrio</taxon>
    </lineage>
</organism>
<dbReference type="PANTHER" id="PTHR35175:SF2">
    <property type="entry name" value="DUF1289 DOMAIN-CONTAINING PROTEIN"/>
    <property type="match status" value="1"/>
</dbReference>
<accession>A0A8J7S129</accession>
<gene>
    <name evidence="2" type="ORF">KAJ83_14890</name>
</gene>
<name>A0A8J7S129_9PROT</name>
<dbReference type="Proteomes" id="UP000672602">
    <property type="component" value="Unassembled WGS sequence"/>
</dbReference>
<dbReference type="Pfam" id="PF06945">
    <property type="entry name" value="DUF1289"/>
    <property type="match status" value="1"/>
</dbReference>
<keyword evidence="3" id="KW-1185">Reference proteome</keyword>
<protein>
    <submittedName>
        <fullName evidence="2">DUF1289 domain-containing protein</fullName>
    </submittedName>
</protein>
<evidence type="ECO:0000313" key="2">
    <source>
        <dbReference type="EMBL" id="MBP5858305.1"/>
    </source>
</evidence>
<sequence length="84" mass="9594">MTRQPLPDIPSPCVGICALDGAAERCVGCLRTRAEIMEWSRATNERKLAIVQAIKQRRIDSGRVSWNDLRPRRRRRRGEPPLGE</sequence>
<dbReference type="AlphaFoldDB" id="A0A8J7S129"/>